<reference evidence="2 3" key="2">
    <citation type="journal article" date="2016" name="Int. J. Syst. Evol. Microbiol.">
        <title>Flavisolibacter tropicus sp. nov., isolated from tropical soil.</title>
        <authorList>
            <person name="Lee J.J."/>
            <person name="Kang M.S."/>
            <person name="Kim G.S."/>
            <person name="Lee C.S."/>
            <person name="Lim S."/>
            <person name="Lee J."/>
            <person name="Roh S.H."/>
            <person name="Kang H."/>
            <person name="Ha J.M."/>
            <person name="Bae S."/>
            <person name="Jung H.Y."/>
            <person name="Kim M.K."/>
        </authorList>
    </citation>
    <scope>NUCLEOTIDE SEQUENCE [LARGE SCALE GENOMIC DNA]</scope>
    <source>
        <strain evidence="2 3">LCS9</strain>
    </source>
</reference>
<proteinExistence type="predicted"/>
<feature type="chain" id="PRO_5008001108" evidence="1">
    <location>
        <begin position="21"/>
        <end position="139"/>
    </location>
</feature>
<dbReference type="RefSeq" id="WP_066402817.1">
    <property type="nucleotide sequence ID" value="NZ_CP011390.1"/>
</dbReference>
<evidence type="ECO:0000313" key="2">
    <source>
        <dbReference type="EMBL" id="ANE50266.1"/>
    </source>
</evidence>
<accession>A0A172TTE3</accession>
<dbReference type="PROSITE" id="PS51257">
    <property type="entry name" value="PROKAR_LIPOPROTEIN"/>
    <property type="match status" value="1"/>
</dbReference>
<name>A0A172TTE3_9BACT</name>
<gene>
    <name evidence="2" type="ORF">SY85_06890</name>
</gene>
<reference evidence="3" key="1">
    <citation type="submission" date="2015-01" db="EMBL/GenBank/DDBJ databases">
        <title>Flavisolibacter sp./LCS9/ whole genome sequencing.</title>
        <authorList>
            <person name="Kim M.K."/>
            <person name="Srinivasan S."/>
            <person name="Lee J.-J."/>
        </authorList>
    </citation>
    <scope>NUCLEOTIDE SEQUENCE [LARGE SCALE GENOMIC DNA]</scope>
    <source>
        <strain evidence="3">LCS9</strain>
    </source>
</reference>
<keyword evidence="3" id="KW-1185">Reference proteome</keyword>
<dbReference type="KEGG" id="fla:SY85_06890"/>
<dbReference type="EMBL" id="CP011390">
    <property type="protein sequence ID" value="ANE50266.1"/>
    <property type="molecule type" value="Genomic_DNA"/>
</dbReference>
<evidence type="ECO:0000313" key="3">
    <source>
        <dbReference type="Proteomes" id="UP000077177"/>
    </source>
</evidence>
<dbReference type="STRING" id="1492898.SY85_06890"/>
<dbReference type="OrthoDB" id="669297at2"/>
<keyword evidence="1" id="KW-0732">Signal</keyword>
<sequence>MKKRLLAFILVSTLFTILTACNKNNTNGINAPANCFKGRVEIIGLCKNITIKLLEGNMSSDLLNSSWVNPSTGLIHQNVFRLDNICSFPATLKEGDEFYFQIKNSDTESCANCKALYPTPPKGASIQVLSGPCRANNIN</sequence>
<organism evidence="2 3">
    <name type="scientific">Flavisolibacter tropicus</name>
    <dbReference type="NCBI Taxonomy" id="1492898"/>
    <lineage>
        <taxon>Bacteria</taxon>
        <taxon>Pseudomonadati</taxon>
        <taxon>Bacteroidota</taxon>
        <taxon>Chitinophagia</taxon>
        <taxon>Chitinophagales</taxon>
        <taxon>Chitinophagaceae</taxon>
        <taxon>Flavisolibacter</taxon>
    </lineage>
</organism>
<evidence type="ECO:0000256" key="1">
    <source>
        <dbReference type="SAM" id="SignalP"/>
    </source>
</evidence>
<dbReference type="Proteomes" id="UP000077177">
    <property type="component" value="Chromosome"/>
</dbReference>
<feature type="signal peptide" evidence="1">
    <location>
        <begin position="1"/>
        <end position="20"/>
    </location>
</feature>
<protein>
    <submittedName>
        <fullName evidence="2">Uncharacterized protein</fullName>
    </submittedName>
</protein>
<dbReference type="AlphaFoldDB" id="A0A172TTE3"/>